<evidence type="ECO:0000313" key="8">
    <source>
        <dbReference type="Proteomes" id="UP001172645"/>
    </source>
</evidence>
<keyword evidence="8" id="KW-1185">Reference proteome</keyword>
<evidence type="ECO:0000256" key="1">
    <source>
        <dbReference type="ARBA" id="ARBA00023015"/>
    </source>
</evidence>
<sequence>MTNMRESSQKSSEEPQTRIPKRRRGRDRVAVLLEAAAKIFVQKGYDAATMTEIAAEAHSSIGSLYQFFPTKALLAEALHIDRLERLKAVLQDVAEKSGGRSAADSGEAIFDKLGAFIKEFPEYPVLATRRDVPKDRKMRSRAELKELISAILRRAEPPITDDVVLMSAIVLELLRIAVVAANEPEAASDRRLVRELRLMLRKRLEEAAAAKA</sequence>
<dbReference type="RefSeq" id="WP_285869279.1">
    <property type="nucleotide sequence ID" value="NZ_JARFYM010000010.1"/>
</dbReference>
<evidence type="ECO:0000256" key="5">
    <source>
        <dbReference type="SAM" id="MobiDB-lite"/>
    </source>
</evidence>
<dbReference type="InterPro" id="IPR001647">
    <property type="entry name" value="HTH_TetR"/>
</dbReference>
<proteinExistence type="predicted"/>
<feature type="region of interest" description="Disordered" evidence="5">
    <location>
        <begin position="1"/>
        <end position="25"/>
    </location>
</feature>
<dbReference type="PROSITE" id="PS01081">
    <property type="entry name" value="HTH_TETR_1"/>
    <property type="match status" value="1"/>
</dbReference>
<feature type="compositionally biased region" description="Basic and acidic residues" evidence="5">
    <location>
        <begin position="7"/>
        <end position="16"/>
    </location>
</feature>
<comment type="caution">
    <text evidence="7">The sequence shown here is derived from an EMBL/GenBank/DDBJ whole genome shotgun (WGS) entry which is preliminary data.</text>
</comment>
<evidence type="ECO:0000256" key="2">
    <source>
        <dbReference type="ARBA" id="ARBA00023125"/>
    </source>
</evidence>
<gene>
    <name evidence="7" type="ORF">PY649_14965</name>
</gene>
<keyword evidence="3" id="KW-0804">Transcription</keyword>
<dbReference type="Proteomes" id="UP001172645">
    <property type="component" value="Unassembled WGS sequence"/>
</dbReference>
<name>A0ABT7JV40_9HYPH</name>
<feature type="DNA-binding region" description="H-T-H motif" evidence="4">
    <location>
        <begin position="49"/>
        <end position="68"/>
    </location>
</feature>
<dbReference type="PANTHER" id="PTHR30055">
    <property type="entry name" value="HTH-TYPE TRANSCRIPTIONAL REGULATOR RUTR"/>
    <property type="match status" value="1"/>
</dbReference>
<reference evidence="7" key="1">
    <citation type="submission" date="2023-06" db="EMBL/GenBank/DDBJ databases">
        <title>Phylogenetic Diversity of Rhizobium strains.</title>
        <authorList>
            <person name="Moura F.T."/>
            <person name="Helene L.C.F."/>
            <person name="Hungria M."/>
        </authorList>
    </citation>
    <scope>NUCLEOTIDE SEQUENCE</scope>
    <source>
        <strain evidence="7">CCGE526</strain>
    </source>
</reference>
<dbReference type="EMBL" id="JARFYM010000010">
    <property type="protein sequence ID" value="MDL2400206.1"/>
    <property type="molecule type" value="Genomic_DNA"/>
</dbReference>
<dbReference type="PANTHER" id="PTHR30055:SF234">
    <property type="entry name" value="HTH-TYPE TRANSCRIPTIONAL REGULATOR BETI"/>
    <property type="match status" value="1"/>
</dbReference>
<evidence type="ECO:0000256" key="4">
    <source>
        <dbReference type="PROSITE-ProRule" id="PRU00335"/>
    </source>
</evidence>
<evidence type="ECO:0000259" key="6">
    <source>
        <dbReference type="PROSITE" id="PS50977"/>
    </source>
</evidence>
<accession>A0ABT7JV40</accession>
<dbReference type="PRINTS" id="PR00455">
    <property type="entry name" value="HTHTETR"/>
</dbReference>
<feature type="domain" description="HTH tetR-type" evidence="6">
    <location>
        <begin position="26"/>
        <end position="86"/>
    </location>
</feature>
<keyword evidence="1" id="KW-0805">Transcription regulation</keyword>
<evidence type="ECO:0000313" key="7">
    <source>
        <dbReference type="EMBL" id="MDL2400206.1"/>
    </source>
</evidence>
<evidence type="ECO:0000256" key="3">
    <source>
        <dbReference type="ARBA" id="ARBA00023163"/>
    </source>
</evidence>
<protein>
    <submittedName>
        <fullName evidence="7">Helix-turn-helix domain-containing protein</fullName>
    </submittedName>
</protein>
<keyword evidence="2 4" id="KW-0238">DNA-binding</keyword>
<organism evidence="7 8">
    <name type="scientific">Rhizobium mayense</name>
    <dbReference type="NCBI Taxonomy" id="1312184"/>
    <lineage>
        <taxon>Bacteria</taxon>
        <taxon>Pseudomonadati</taxon>
        <taxon>Pseudomonadota</taxon>
        <taxon>Alphaproteobacteria</taxon>
        <taxon>Hyphomicrobiales</taxon>
        <taxon>Rhizobiaceae</taxon>
        <taxon>Rhizobium/Agrobacterium group</taxon>
        <taxon>Rhizobium</taxon>
    </lineage>
</organism>
<dbReference type="PROSITE" id="PS50977">
    <property type="entry name" value="HTH_TETR_2"/>
    <property type="match status" value="1"/>
</dbReference>
<dbReference type="InterPro" id="IPR009057">
    <property type="entry name" value="Homeodomain-like_sf"/>
</dbReference>
<dbReference type="InterPro" id="IPR050109">
    <property type="entry name" value="HTH-type_TetR-like_transc_reg"/>
</dbReference>
<dbReference type="SUPFAM" id="SSF46689">
    <property type="entry name" value="Homeodomain-like"/>
    <property type="match status" value="1"/>
</dbReference>
<dbReference type="Gene3D" id="1.10.357.10">
    <property type="entry name" value="Tetracycline Repressor, domain 2"/>
    <property type="match status" value="1"/>
</dbReference>
<dbReference type="Pfam" id="PF00440">
    <property type="entry name" value="TetR_N"/>
    <property type="match status" value="1"/>
</dbReference>
<dbReference type="InterPro" id="IPR023772">
    <property type="entry name" value="DNA-bd_HTH_TetR-type_CS"/>
</dbReference>